<dbReference type="EMBL" id="CP010429">
    <property type="protein sequence ID" value="AKD58035.1"/>
    <property type="molecule type" value="Genomic_DNA"/>
</dbReference>
<dbReference type="SUPFAM" id="SSF110857">
    <property type="entry name" value="Gamma-glutamyl cyclotransferase-like"/>
    <property type="match status" value="1"/>
</dbReference>
<reference evidence="2 3" key="1">
    <citation type="journal article" date="2014" name="Curr. Microbiol.">
        <title>Spirosoma radiotolerans sp. nov., a gamma-radiation-resistant bacterium isolated from gamma ray-irradiated soil.</title>
        <authorList>
            <person name="Lee J.J."/>
            <person name="Srinivasan S."/>
            <person name="Lim S."/>
            <person name="Joe M."/>
            <person name="Im S."/>
            <person name="Bae S.I."/>
            <person name="Park K.R."/>
            <person name="Han J.H."/>
            <person name="Park S.H."/>
            <person name="Joo B.M."/>
            <person name="Park S.J."/>
            <person name="Kim M.K."/>
        </authorList>
    </citation>
    <scope>NUCLEOTIDE SEQUENCE [LARGE SCALE GENOMIC DNA]</scope>
    <source>
        <strain evidence="2 3">DG5A</strain>
    </source>
</reference>
<dbReference type="CDD" id="cd06661">
    <property type="entry name" value="GGCT_like"/>
    <property type="match status" value="1"/>
</dbReference>
<evidence type="ECO:0000259" key="1">
    <source>
        <dbReference type="Pfam" id="PF06094"/>
    </source>
</evidence>
<keyword evidence="3" id="KW-1185">Reference proteome</keyword>
<dbReference type="OrthoDB" id="482277at2"/>
<dbReference type="PATRIC" id="fig|1379870.5.peg.5855"/>
<name>A0A0E3ZZL1_9BACT</name>
<dbReference type="RefSeq" id="WP_046578423.1">
    <property type="nucleotide sequence ID" value="NZ_CP010429.1"/>
</dbReference>
<dbReference type="KEGG" id="srd:SD10_27155"/>
<dbReference type="AlphaFoldDB" id="A0A0E3ZZL1"/>
<dbReference type="STRING" id="1379870.SD10_27155"/>
<evidence type="ECO:0000313" key="3">
    <source>
        <dbReference type="Proteomes" id="UP000033054"/>
    </source>
</evidence>
<protein>
    <recommendedName>
        <fullName evidence="1">Gamma-glutamylcyclotransferase AIG2-like domain-containing protein</fullName>
    </recommendedName>
</protein>
<dbReference type="Proteomes" id="UP000033054">
    <property type="component" value="Chromosome"/>
</dbReference>
<dbReference type="InterPro" id="IPR013024">
    <property type="entry name" value="GGCT-like"/>
</dbReference>
<accession>A0A0E3ZZL1</accession>
<proteinExistence type="predicted"/>
<dbReference type="InterPro" id="IPR009288">
    <property type="entry name" value="AIG2-like_dom"/>
</dbReference>
<dbReference type="HOGENOM" id="CLU_083466_4_0_10"/>
<dbReference type="Gene3D" id="3.10.490.10">
    <property type="entry name" value="Gamma-glutamyl cyclotransferase-like"/>
    <property type="match status" value="1"/>
</dbReference>
<dbReference type="InterPro" id="IPR036568">
    <property type="entry name" value="GGCT-like_sf"/>
</dbReference>
<feature type="domain" description="Gamma-glutamylcyclotransferase AIG2-like" evidence="1">
    <location>
        <begin position="8"/>
        <end position="132"/>
    </location>
</feature>
<gene>
    <name evidence="2" type="ORF">SD10_27155</name>
</gene>
<evidence type="ECO:0000313" key="2">
    <source>
        <dbReference type="EMBL" id="AKD58035.1"/>
    </source>
</evidence>
<dbReference type="Pfam" id="PF06094">
    <property type="entry name" value="GGACT"/>
    <property type="match status" value="1"/>
</dbReference>
<organism evidence="2 3">
    <name type="scientific">Spirosoma radiotolerans</name>
    <dbReference type="NCBI Taxonomy" id="1379870"/>
    <lineage>
        <taxon>Bacteria</taxon>
        <taxon>Pseudomonadati</taxon>
        <taxon>Bacteroidota</taxon>
        <taxon>Cytophagia</taxon>
        <taxon>Cytophagales</taxon>
        <taxon>Cytophagaceae</taxon>
        <taxon>Spirosoma</taxon>
    </lineage>
</organism>
<sequence>MTSNPDFLIVYGTLRPPFDNTFSQYLRQRGRYVGEGSFTGQSFDMGSYPGAVYQENSDTRVHGSVFEISSQKEAILTYLDYYEGVGDQFEQPTEYIRAIIPVEFNDTTTDCWIYLYNLQTDDKPLIESGDYSVHIGKPFSWPA</sequence>